<protein>
    <submittedName>
        <fullName evidence="3">Uncharacterized protein</fullName>
    </submittedName>
</protein>
<feature type="region of interest" description="Disordered" evidence="2">
    <location>
        <begin position="73"/>
        <end position="106"/>
    </location>
</feature>
<proteinExistence type="predicted"/>
<reference evidence="3 4" key="1">
    <citation type="submission" date="2024-08" db="EMBL/GenBank/DDBJ databases">
        <title>Gnathostoma spinigerum genome.</title>
        <authorList>
            <person name="Gonzalez-Bertolin B."/>
            <person name="Monzon S."/>
            <person name="Zaballos A."/>
            <person name="Jimenez P."/>
            <person name="Dekumyoy P."/>
            <person name="Varona S."/>
            <person name="Cuesta I."/>
            <person name="Sumanam S."/>
            <person name="Adisakwattana P."/>
            <person name="Gasser R.B."/>
            <person name="Hernandez-Gonzalez A."/>
            <person name="Young N.D."/>
            <person name="Perteguer M.J."/>
        </authorList>
    </citation>
    <scope>NUCLEOTIDE SEQUENCE [LARGE SCALE GENOMIC DNA]</scope>
    <source>
        <strain evidence="3">AL3</strain>
        <tissue evidence="3">Liver</tissue>
    </source>
</reference>
<dbReference type="Gene3D" id="1.20.5.340">
    <property type="match status" value="1"/>
</dbReference>
<feature type="coiled-coil region" evidence="1">
    <location>
        <begin position="111"/>
        <end position="359"/>
    </location>
</feature>
<sequence length="385" mass="44975">MEQENPKEANYFKDTDLEQREYDEDTANEGIQKVILKATEGQKCQDDVENNVESDTLVFDGSKDKLNWLASTSGQRPLQIPTGETNPQAQSSDNGETDQQYDADGTSRKEIAYLRCQIEIEKQKYEELRSKSIAQEVTNQRLMNELEVLKGKYDRLEKIKDRIEDDLELSEESVYCERRFKEDVHKARQKLENTLNAERQEAQSIKEEINNLRARYHKLESELKERNAEMHEDADLITKLQCNLRQMVARIEEVEEELTNEKRARQRAERQYAAINQEVSLANENVTELEAQLDVQNHLHNTLQQKVSKLEQELNVELKRREINTSEAYSIQWSTLQTIRQLNNQVECLERETNRVLQLVRSPHEFGMIEELSSTTHSITDENVG</sequence>
<dbReference type="AlphaFoldDB" id="A0ABD6EQS4"/>
<comment type="caution">
    <text evidence="3">The sequence shown here is derived from an EMBL/GenBank/DDBJ whole genome shotgun (WGS) entry which is preliminary data.</text>
</comment>
<dbReference type="Proteomes" id="UP001608902">
    <property type="component" value="Unassembled WGS sequence"/>
</dbReference>
<evidence type="ECO:0000313" key="4">
    <source>
        <dbReference type="Proteomes" id="UP001608902"/>
    </source>
</evidence>
<evidence type="ECO:0000256" key="1">
    <source>
        <dbReference type="SAM" id="Coils"/>
    </source>
</evidence>
<keyword evidence="4" id="KW-1185">Reference proteome</keyword>
<dbReference type="EMBL" id="JBGFUD010008678">
    <property type="protein sequence ID" value="MFH4982191.1"/>
    <property type="molecule type" value="Genomic_DNA"/>
</dbReference>
<organism evidence="3 4">
    <name type="scientific">Gnathostoma spinigerum</name>
    <dbReference type="NCBI Taxonomy" id="75299"/>
    <lineage>
        <taxon>Eukaryota</taxon>
        <taxon>Metazoa</taxon>
        <taxon>Ecdysozoa</taxon>
        <taxon>Nematoda</taxon>
        <taxon>Chromadorea</taxon>
        <taxon>Rhabditida</taxon>
        <taxon>Spirurina</taxon>
        <taxon>Gnathostomatomorpha</taxon>
        <taxon>Gnathostomatoidea</taxon>
        <taxon>Gnathostomatidae</taxon>
        <taxon>Gnathostoma</taxon>
    </lineage>
</organism>
<name>A0ABD6EQS4_9BILA</name>
<feature type="compositionally biased region" description="Polar residues" evidence="2">
    <location>
        <begin position="73"/>
        <end position="94"/>
    </location>
</feature>
<dbReference type="SUPFAM" id="SSF90257">
    <property type="entry name" value="Myosin rod fragments"/>
    <property type="match status" value="1"/>
</dbReference>
<evidence type="ECO:0000256" key="2">
    <source>
        <dbReference type="SAM" id="MobiDB-lite"/>
    </source>
</evidence>
<keyword evidence="1" id="KW-0175">Coiled coil</keyword>
<accession>A0ABD6EQS4</accession>
<evidence type="ECO:0000313" key="3">
    <source>
        <dbReference type="EMBL" id="MFH4982191.1"/>
    </source>
</evidence>
<feature type="compositionally biased region" description="Basic and acidic residues" evidence="2">
    <location>
        <begin position="1"/>
        <end position="20"/>
    </location>
</feature>
<feature type="region of interest" description="Disordered" evidence="2">
    <location>
        <begin position="1"/>
        <end position="26"/>
    </location>
</feature>
<gene>
    <name evidence="3" type="ORF">AB6A40_008900</name>
</gene>